<name>A0A9D1EUR3_9FIRM</name>
<reference evidence="5" key="2">
    <citation type="journal article" date="2021" name="PeerJ">
        <title>Extensive microbial diversity within the chicken gut microbiome revealed by metagenomics and culture.</title>
        <authorList>
            <person name="Gilroy R."/>
            <person name="Ravi A."/>
            <person name="Getino M."/>
            <person name="Pursley I."/>
            <person name="Horton D.L."/>
            <person name="Alikhan N.F."/>
            <person name="Baker D."/>
            <person name="Gharbi K."/>
            <person name="Hall N."/>
            <person name="Watson M."/>
            <person name="Adriaenssens E.M."/>
            <person name="Foster-Nyarko E."/>
            <person name="Jarju S."/>
            <person name="Secka A."/>
            <person name="Antonio M."/>
            <person name="Oren A."/>
            <person name="Chaudhuri R.R."/>
            <person name="La Ragione R."/>
            <person name="Hildebrand F."/>
            <person name="Pallen M.J."/>
        </authorList>
    </citation>
    <scope>NUCLEOTIDE SEQUENCE</scope>
    <source>
        <strain evidence="5">CHK190-19873</strain>
    </source>
</reference>
<evidence type="ECO:0000259" key="4">
    <source>
        <dbReference type="PROSITE" id="PS50943"/>
    </source>
</evidence>
<feature type="domain" description="HTH cro/C1-type" evidence="4">
    <location>
        <begin position="7"/>
        <end position="61"/>
    </location>
</feature>
<dbReference type="AlphaFoldDB" id="A0A9D1EUR3"/>
<dbReference type="PANTHER" id="PTHR46558">
    <property type="entry name" value="TRACRIPTIONAL REGULATORY PROTEIN-RELATED-RELATED"/>
    <property type="match status" value="1"/>
</dbReference>
<dbReference type="SUPFAM" id="SSF47413">
    <property type="entry name" value="lambda repressor-like DNA-binding domains"/>
    <property type="match status" value="1"/>
</dbReference>
<dbReference type="PANTHER" id="PTHR46558:SF11">
    <property type="entry name" value="HTH-TYPE TRANSCRIPTIONAL REGULATOR XRE"/>
    <property type="match status" value="1"/>
</dbReference>
<reference evidence="5" key="1">
    <citation type="submission" date="2020-10" db="EMBL/GenBank/DDBJ databases">
        <authorList>
            <person name="Gilroy R."/>
        </authorList>
    </citation>
    <scope>NUCLEOTIDE SEQUENCE</scope>
    <source>
        <strain evidence="5">CHK190-19873</strain>
    </source>
</reference>
<dbReference type="PROSITE" id="PS50943">
    <property type="entry name" value="HTH_CROC1"/>
    <property type="match status" value="1"/>
</dbReference>
<feature type="compositionally biased region" description="Low complexity" evidence="3">
    <location>
        <begin position="350"/>
        <end position="361"/>
    </location>
</feature>
<proteinExistence type="predicted"/>
<dbReference type="Pfam" id="PF01381">
    <property type="entry name" value="HTH_3"/>
    <property type="match status" value="1"/>
</dbReference>
<comment type="caution">
    <text evidence="5">The sequence shown here is derived from an EMBL/GenBank/DDBJ whole genome shotgun (WGS) entry which is preliminary data.</text>
</comment>
<accession>A0A9D1EUR3</accession>
<dbReference type="GO" id="GO:0003677">
    <property type="term" value="F:DNA binding"/>
    <property type="evidence" value="ECO:0007669"/>
    <property type="project" value="UniProtKB-KW"/>
</dbReference>
<keyword evidence="1" id="KW-0238">DNA-binding</keyword>
<dbReference type="EMBL" id="DVIQ01000074">
    <property type="protein sequence ID" value="HIS32303.1"/>
    <property type="molecule type" value="Genomic_DNA"/>
</dbReference>
<dbReference type="SMART" id="SM00530">
    <property type="entry name" value="HTH_XRE"/>
    <property type="match status" value="1"/>
</dbReference>
<feature type="coiled-coil region" evidence="2">
    <location>
        <begin position="228"/>
        <end position="290"/>
    </location>
</feature>
<dbReference type="CDD" id="cd00093">
    <property type="entry name" value="HTH_XRE"/>
    <property type="match status" value="1"/>
</dbReference>
<evidence type="ECO:0000256" key="1">
    <source>
        <dbReference type="ARBA" id="ARBA00023125"/>
    </source>
</evidence>
<dbReference type="InterPro" id="IPR001387">
    <property type="entry name" value="Cro/C1-type_HTH"/>
</dbReference>
<evidence type="ECO:0000256" key="3">
    <source>
        <dbReference type="SAM" id="MobiDB-lite"/>
    </source>
</evidence>
<dbReference type="Proteomes" id="UP000823935">
    <property type="component" value="Unassembled WGS sequence"/>
</dbReference>
<dbReference type="InterPro" id="IPR010982">
    <property type="entry name" value="Lambda_DNA-bd_dom_sf"/>
</dbReference>
<protein>
    <submittedName>
        <fullName evidence="5">Helix-turn-helix transcriptional regulator</fullName>
    </submittedName>
</protein>
<dbReference type="Gene3D" id="1.10.260.40">
    <property type="entry name" value="lambda repressor-like DNA-binding domains"/>
    <property type="match status" value="1"/>
</dbReference>
<evidence type="ECO:0000313" key="6">
    <source>
        <dbReference type="Proteomes" id="UP000823935"/>
    </source>
</evidence>
<sequence length="371" mass="41851">MKIGEVIRKYRKERQLTQEETARILGVTASAVNKWENGVSYPDIFLLAPIARLFGISTDTLLSYREDLTPQEIRQALDTIQKTAQKSGFEAAFAWAEERIQEYPNCLWLIYSAAQLLDTLRTLYGIPEPERYDERLVSLYTRALSGTDAKLAETAAVSLFLFYLAKEDYEKAEEFLNRLPKGGNQYRQFHAILCQRQGNLSMAYSLYEQNALTAYSDLNSSLYGIIGMAIAENNIKKAETVAEKLSGLARLMEMGPYMELSPWLGIALKNKDKEKTLEILSGLVQNLQNLQAFQKSELYSHVSFSEFSKNTAGRTASTLLPSLENDPEIDFIRNAEAFRVLLEKIRSLAESESPEISAEPANPIPRGRSLS</sequence>
<feature type="region of interest" description="Disordered" evidence="3">
    <location>
        <begin position="349"/>
        <end position="371"/>
    </location>
</feature>
<evidence type="ECO:0000313" key="5">
    <source>
        <dbReference type="EMBL" id="HIS32303.1"/>
    </source>
</evidence>
<evidence type="ECO:0000256" key="2">
    <source>
        <dbReference type="SAM" id="Coils"/>
    </source>
</evidence>
<keyword evidence="2" id="KW-0175">Coiled coil</keyword>
<organism evidence="5 6">
    <name type="scientific">Candidatus Limivivens intestinipullorum</name>
    <dbReference type="NCBI Taxonomy" id="2840858"/>
    <lineage>
        <taxon>Bacteria</taxon>
        <taxon>Bacillati</taxon>
        <taxon>Bacillota</taxon>
        <taxon>Clostridia</taxon>
        <taxon>Lachnospirales</taxon>
        <taxon>Lachnospiraceae</taxon>
        <taxon>Lachnospiraceae incertae sedis</taxon>
        <taxon>Candidatus Limivivens</taxon>
    </lineage>
</organism>
<gene>
    <name evidence="5" type="ORF">IAB44_12285</name>
</gene>